<dbReference type="Gene3D" id="3.80.10.10">
    <property type="entry name" value="Ribonuclease Inhibitor"/>
    <property type="match status" value="2"/>
</dbReference>
<dbReference type="EMBL" id="SPLM01000038">
    <property type="protein sequence ID" value="TMW64841.1"/>
    <property type="molecule type" value="Genomic_DNA"/>
</dbReference>
<dbReference type="InterPro" id="IPR050836">
    <property type="entry name" value="SDS22/Internalin_LRR"/>
</dbReference>
<dbReference type="PROSITE" id="PS51450">
    <property type="entry name" value="LRR"/>
    <property type="match status" value="3"/>
</dbReference>
<keyword evidence="2" id="KW-0677">Repeat</keyword>
<dbReference type="PANTHER" id="PTHR46652:SF3">
    <property type="entry name" value="LEUCINE-RICH REPEAT-CONTAINING PROTEIN 9"/>
    <property type="match status" value="1"/>
</dbReference>
<evidence type="ECO:0000259" key="3">
    <source>
        <dbReference type="SMART" id="SM00446"/>
    </source>
</evidence>
<evidence type="ECO:0000313" key="4">
    <source>
        <dbReference type="EMBL" id="TMW64841.1"/>
    </source>
</evidence>
<proteinExistence type="predicted"/>
<gene>
    <name evidence="4" type="ORF">Poli38472_009008</name>
</gene>
<accession>A0A8K1CLE1</accession>
<dbReference type="SMART" id="SM00446">
    <property type="entry name" value="LRRcap"/>
    <property type="match status" value="1"/>
</dbReference>
<dbReference type="PANTHER" id="PTHR46652">
    <property type="entry name" value="LEUCINE-RICH REPEAT AND IQ DOMAIN-CONTAINING PROTEIN 1-RELATED"/>
    <property type="match status" value="1"/>
</dbReference>
<protein>
    <recommendedName>
        <fullName evidence="3">U2A'/phosphoprotein 32 family A C-terminal domain-containing protein</fullName>
    </recommendedName>
</protein>
<evidence type="ECO:0000256" key="1">
    <source>
        <dbReference type="ARBA" id="ARBA00022614"/>
    </source>
</evidence>
<organism evidence="4 5">
    <name type="scientific">Pythium oligandrum</name>
    <name type="common">Mycoparasitic fungus</name>
    <dbReference type="NCBI Taxonomy" id="41045"/>
    <lineage>
        <taxon>Eukaryota</taxon>
        <taxon>Sar</taxon>
        <taxon>Stramenopiles</taxon>
        <taxon>Oomycota</taxon>
        <taxon>Peronosporomycetes</taxon>
        <taxon>Pythiales</taxon>
        <taxon>Pythiaceae</taxon>
        <taxon>Pythium</taxon>
    </lineage>
</organism>
<dbReference type="Pfam" id="PF13516">
    <property type="entry name" value="LRR_6"/>
    <property type="match status" value="1"/>
</dbReference>
<dbReference type="Pfam" id="PF14580">
    <property type="entry name" value="LRR_9"/>
    <property type="match status" value="1"/>
</dbReference>
<keyword evidence="1" id="KW-0433">Leucine-rich repeat</keyword>
<comment type="caution">
    <text evidence="4">The sequence shown here is derived from an EMBL/GenBank/DDBJ whole genome shotgun (WGS) entry which is preliminary data.</text>
</comment>
<evidence type="ECO:0000256" key="2">
    <source>
        <dbReference type="ARBA" id="ARBA00022737"/>
    </source>
</evidence>
<dbReference type="InterPro" id="IPR003603">
    <property type="entry name" value="U2A'_phosphoprotein32A_C"/>
</dbReference>
<dbReference type="Proteomes" id="UP000794436">
    <property type="component" value="Unassembled WGS sequence"/>
</dbReference>
<keyword evidence="5" id="KW-1185">Reference proteome</keyword>
<dbReference type="AlphaFoldDB" id="A0A8K1CLE1"/>
<dbReference type="InterPro" id="IPR001611">
    <property type="entry name" value="Leu-rich_rpt"/>
</dbReference>
<reference evidence="4" key="1">
    <citation type="submission" date="2019-03" db="EMBL/GenBank/DDBJ databases">
        <title>Long read genome sequence of the mycoparasitic Pythium oligandrum ATCC 38472 isolated from sugarbeet rhizosphere.</title>
        <authorList>
            <person name="Gaulin E."/>
        </authorList>
    </citation>
    <scope>NUCLEOTIDE SEQUENCE</scope>
    <source>
        <strain evidence="4">ATCC 38472_TT</strain>
    </source>
</reference>
<feature type="domain" description="U2A'/phosphoprotein 32 family A C-terminal" evidence="3">
    <location>
        <begin position="238"/>
        <end position="256"/>
    </location>
</feature>
<name>A0A8K1CLE1_PYTOL</name>
<evidence type="ECO:0000313" key="5">
    <source>
        <dbReference type="Proteomes" id="UP000794436"/>
    </source>
</evidence>
<dbReference type="OrthoDB" id="271226at2759"/>
<dbReference type="InterPro" id="IPR032675">
    <property type="entry name" value="LRR_dom_sf"/>
</dbReference>
<dbReference type="SUPFAM" id="SSF52058">
    <property type="entry name" value="L domain-like"/>
    <property type="match status" value="1"/>
</dbReference>
<sequence>MEEVDVPTGAEAELDTEAVDVAAQQQLFMQGLSRLDRVMDDSGFAFTSIDVVDKALTTIEPIRNYPHLQFVNLANNQLSDVSPLADLTYLVGLNLSENTLTTPPAFANPYLQAIDLSHNQLTTLDGLKSSSLSSVKISDNQIETLTGLSGMSSLVILDASRNIVADLSSLSSETSKLERLELNENKLTSLAGIEALTATLNALSVRQNNLDTMEAIDKLIQLEQLSELDLGLNPVTDTENYRLEMILMLPHLRKLDGELITDAERIAAVELKAQREAAAAEAEQEE</sequence>